<dbReference type="InterPro" id="IPR027417">
    <property type="entry name" value="P-loop_NTPase"/>
</dbReference>
<dbReference type="EMBL" id="FZPD01000006">
    <property type="protein sequence ID" value="SNT36061.1"/>
    <property type="molecule type" value="Genomic_DNA"/>
</dbReference>
<protein>
    <submittedName>
        <fullName evidence="1">Sulfotransferase family protein</fullName>
    </submittedName>
</protein>
<dbReference type="OrthoDB" id="5380394at2"/>
<dbReference type="Gene3D" id="3.40.50.300">
    <property type="entry name" value="P-loop containing nucleotide triphosphate hydrolases"/>
    <property type="match status" value="1"/>
</dbReference>
<dbReference type="SUPFAM" id="SSF52540">
    <property type="entry name" value="P-loop containing nucleoside triphosphate hydrolases"/>
    <property type="match status" value="1"/>
</dbReference>
<keyword evidence="1" id="KW-0808">Transferase</keyword>
<gene>
    <name evidence="1" type="ORF">SAMN05421640_3539</name>
</gene>
<dbReference type="RefSeq" id="WP_089358208.1">
    <property type="nucleotide sequence ID" value="NZ_FZPD01000006.1"/>
</dbReference>
<evidence type="ECO:0000313" key="2">
    <source>
        <dbReference type="Proteomes" id="UP000198393"/>
    </source>
</evidence>
<evidence type="ECO:0000313" key="1">
    <source>
        <dbReference type="EMBL" id="SNT36061.1"/>
    </source>
</evidence>
<reference evidence="1 2" key="1">
    <citation type="submission" date="2017-06" db="EMBL/GenBank/DDBJ databases">
        <authorList>
            <person name="Kim H.J."/>
            <person name="Triplett B.A."/>
        </authorList>
    </citation>
    <scope>NUCLEOTIDE SEQUENCE [LARGE SCALE GENOMIC DNA]</scope>
    <source>
        <strain evidence="1 2">DSM 19307</strain>
    </source>
</reference>
<dbReference type="Proteomes" id="UP000198393">
    <property type="component" value="Unassembled WGS sequence"/>
</dbReference>
<keyword evidence="2" id="KW-1185">Reference proteome</keyword>
<dbReference type="AlphaFoldDB" id="A0A239M048"/>
<sequence length="283" mass="33266">MKINQFINHIYWFSQFGRPKRKISSEELFVNPSLVKEPVFFLSTGRCGTEWFTHLLSKDKNTAVFHDPTPNLSTQNRFMHKLSVLGDKNNLEIAKNLLFAGREQYLRYAYKSEKSYVETNNHITFFAFALAELFPKAKFVHLYRHPGDFVTSGLNRGWFESNETATAKLITSDNEKDWGNYTTLEKIAWVWNETNSFIESFKNQYPNRSFSYDFTHRDYNNLVKLIDFLGLNIPQKTLKKALSIKKNVQKSHTFPSYPNWDDSDRKKLQTICGELSSKYQYQL</sequence>
<organism evidence="1 2">
    <name type="scientific">Ekhidna lutea</name>
    <dbReference type="NCBI Taxonomy" id="447679"/>
    <lineage>
        <taxon>Bacteria</taxon>
        <taxon>Pseudomonadati</taxon>
        <taxon>Bacteroidota</taxon>
        <taxon>Cytophagia</taxon>
        <taxon>Cytophagales</taxon>
        <taxon>Reichenbachiellaceae</taxon>
        <taxon>Ekhidna</taxon>
    </lineage>
</organism>
<name>A0A239M048_EKHLU</name>
<dbReference type="GO" id="GO:0016740">
    <property type="term" value="F:transferase activity"/>
    <property type="evidence" value="ECO:0007669"/>
    <property type="project" value="UniProtKB-KW"/>
</dbReference>
<proteinExistence type="predicted"/>
<accession>A0A239M048</accession>